<evidence type="ECO:0000256" key="2">
    <source>
        <dbReference type="ARBA" id="ARBA00022692"/>
    </source>
</evidence>
<accession>A0A6J3ELB0</accession>
<reference evidence="14 15" key="1">
    <citation type="submission" date="2025-04" db="UniProtKB">
        <authorList>
            <consortium name="RefSeq"/>
        </authorList>
    </citation>
    <scope>IDENTIFICATION</scope>
    <source>
        <tissue evidence="14 15">Lung</tissue>
    </source>
</reference>
<dbReference type="RefSeq" id="XP_032064063.1">
    <property type="nucleotide sequence ID" value="XM_032208172.1"/>
</dbReference>
<dbReference type="PANTHER" id="PTHR23037">
    <property type="entry name" value="CYTOKINE RECEPTOR"/>
    <property type="match status" value="1"/>
</dbReference>
<evidence type="ECO:0000256" key="6">
    <source>
        <dbReference type="ARBA" id="ARBA00023157"/>
    </source>
</evidence>
<evidence type="ECO:0000256" key="9">
    <source>
        <dbReference type="SAM" id="MobiDB-lite"/>
    </source>
</evidence>
<evidence type="ECO:0000313" key="16">
    <source>
        <dbReference type="RefSeq" id="XP_032064064.1"/>
    </source>
</evidence>
<dbReference type="PROSITE" id="PS50853">
    <property type="entry name" value="FN3"/>
    <property type="match status" value="2"/>
</dbReference>
<dbReference type="AlphaFoldDB" id="A0A6J3ELB0"/>
<organism evidence="13 16">
    <name type="scientific">Aythya fuligula</name>
    <name type="common">Tufted duck</name>
    <name type="synonym">Anas fuligula</name>
    <dbReference type="NCBI Taxonomy" id="219594"/>
    <lineage>
        <taxon>Eukaryota</taxon>
        <taxon>Metazoa</taxon>
        <taxon>Chordata</taxon>
        <taxon>Craniata</taxon>
        <taxon>Vertebrata</taxon>
        <taxon>Euteleostomi</taxon>
        <taxon>Archelosauria</taxon>
        <taxon>Archosauria</taxon>
        <taxon>Dinosauria</taxon>
        <taxon>Saurischia</taxon>
        <taxon>Theropoda</taxon>
        <taxon>Coelurosauria</taxon>
        <taxon>Aves</taxon>
        <taxon>Neognathae</taxon>
        <taxon>Galloanserae</taxon>
        <taxon>Anseriformes</taxon>
        <taxon>Anatidae</taxon>
        <taxon>Aythyinae</taxon>
        <taxon>Aythya</taxon>
    </lineage>
</organism>
<dbReference type="RefSeq" id="XP_032064064.1">
    <property type="nucleotide sequence ID" value="XM_032208173.1"/>
</dbReference>
<dbReference type="RefSeq" id="XP_032064062.1">
    <property type="nucleotide sequence ID" value="XM_032208171.1"/>
</dbReference>
<keyword evidence="3 11" id="KW-0732">Signal</keyword>
<dbReference type="SMART" id="SM00060">
    <property type="entry name" value="FN3"/>
    <property type="match status" value="3"/>
</dbReference>
<feature type="transmembrane region" description="Helical" evidence="10">
    <location>
        <begin position="442"/>
        <end position="463"/>
    </location>
</feature>
<dbReference type="InterPro" id="IPR048668">
    <property type="entry name" value="IL3RB_N"/>
</dbReference>
<evidence type="ECO:0000256" key="5">
    <source>
        <dbReference type="ARBA" id="ARBA00023136"/>
    </source>
</evidence>
<dbReference type="InterPro" id="IPR036116">
    <property type="entry name" value="FN3_sf"/>
</dbReference>
<dbReference type="GO" id="GO:0004896">
    <property type="term" value="F:cytokine receptor activity"/>
    <property type="evidence" value="ECO:0007669"/>
    <property type="project" value="TreeGrafter"/>
</dbReference>
<keyword evidence="8" id="KW-0325">Glycoprotein</keyword>
<feature type="region of interest" description="Disordered" evidence="9">
    <location>
        <begin position="860"/>
        <end position="894"/>
    </location>
</feature>
<evidence type="ECO:0000256" key="1">
    <source>
        <dbReference type="ARBA" id="ARBA00004479"/>
    </source>
</evidence>
<dbReference type="Pfam" id="PF00041">
    <property type="entry name" value="fn3"/>
    <property type="match status" value="1"/>
</dbReference>
<feature type="domain" description="Fibronectin type-III" evidence="12">
    <location>
        <begin position="132"/>
        <end position="232"/>
    </location>
</feature>
<evidence type="ECO:0000256" key="11">
    <source>
        <dbReference type="SAM" id="SignalP"/>
    </source>
</evidence>
<keyword evidence="4 10" id="KW-1133">Transmembrane helix</keyword>
<keyword evidence="5 10" id="KW-0472">Membrane</keyword>
<sequence length="925" mass="104395">MNMKEIFIILLNLSLVFSDQAINGSVSMKSLSCYNDYSTHVTCKWKEHKEAHDLLRITLYQNDSIQNESKMLCVRDPESASPETSDPYISWVCRKNIEYFGIGIKHIYSFKPNKSLEKQLNVHLFQNVQPLPPQNLEVQESSGDFFLTWTAAEGSQWLGNALEYEVTYKREWESWEKDASRLLSNTTRCHLSHLVPGSRYIARVRARAQQAKGFSGPFSEWSTDVSWETPEGQEPIQPRNLRCLFNGVNLLTCSWEVKKVITTSVIFGLFFRATPASAEEECSPVYEKTFPHIPYVVQSCAIPVSNISSQSRYQVSVRTKTEEKLIEAYKNIKVLPPANVSVKATEDQEYELRWKKHTFQYKFIKQKYQVEYWIHNQYNETLRTLDINNDEPPFIFTLQMLSPSTKYRGKMRAMVNSVDYQSSWSEWSEEFSWETENVLSPLLLPVMLPVLIIILLIIASFSYKYFLRQKKLWEEKIPNPSKSLLIQSYLEKVNLGNWVTNSQLDFKYNLAEKMDQPSFLQVVDRQMKTLAESPEGQAGKTEVSPTALDVQNQYHALNVTERAPVVCLSRAAGRSFSVSRRNSADASTASQAAVTSFAFNGPYLYNPVMSSQPEIHRPLNVTLNPVGNQEKSVSLQYVTLPNEVCPQALRRQEQPGAGPQQPFQLPDQKEAMQHLNDKKEVSPLPPASGQGTNVKPEEKKAPKALGCATSLQQCPSEYITTDSLLLPSASDSTHLPLATAGELPCDPQEPQLPSDRSCHEFAPGKSGVTVPVSGQAPVFFPESHLNAFGDYLVVPSGPHGPSEPTKISLPVLQKGSTLPNELPLLEGNLVVLNPDSTEPVFLCQVGDYCFHSLKSSEKVHMSQEDPQVKKTDEARTAPGKPLSDDESNAGKKEDVSKMQAIQLFKSLKSDDYFSWQQSLRIREIC</sequence>
<keyword evidence="13" id="KW-1185">Reference proteome</keyword>
<evidence type="ECO:0000256" key="7">
    <source>
        <dbReference type="ARBA" id="ARBA00023170"/>
    </source>
</evidence>
<evidence type="ECO:0000259" key="12">
    <source>
        <dbReference type="PROSITE" id="PS50853"/>
    </source>
</evidence>
<name>A0A6J3ELB0_AYTFU</name>
<feature type="domain" description="Fibronectin type-III" evidence="12">
    <location>
        <begin position="336"/>
        <end position="438"/>
    </location>
</feature>
<protein>
    <submittedName>
        <fullName evidence="14 15">Cytokine receptor common subunit beta-like</fullName>
    </submittedName>
</protein>
<feature type="chain" id="PRO_5044643262" evidence="11">
    <location>
        <begin position="19"/>
        <end position="925"/>
    </location>
</feature>
<keyword evidence="6" id="KW-1015">Disulfide bond</keyword>
<dbReference type="PANTHER" id="PTHR23037:SF22">
    <property type="entry name" value="CYTOKINE RECEPTOR COMMON SUBUNIT BETA"/>
    <property type="match status" value="1"/>
</dbReference>
<keyword evidence="7" id="KW-0675">Receptor</keyword>
<proteinExistence type="predicted"/>
<dbReference type="InterPro" id="IPR003961">
    <property type="entry name" value="FN3_dom"/>
</dbReference>
<dbReference type="Pfam" id="PF21460">
    <property type="entry name" value="IL3Rb_N"/>
    <property type="match status" value="1"/>
</dbReference>
<dbReference type="GO" id="GO:0016064">
    <property type="term" value="P:immunoglobulin mediated immune response"/>
    <property type="evidence" value="ECO:0007669"/>
    <property type="project" value="TreeGrafter"/>
</dbReference>
<dbReference type="GeneID" id="116502317"/>
<dbReference type="KEGG" id="aful:116502317"/>
<evidence type="ECO:0000313" key="15">
    <source>
        <dbReference type="RefSeq" id="XP_032064063.1"/>
    </source>
</evidence>
<dbReference type="GO" id="GO:0009897">
    <property type="term" value="C:external side of plasma membrane"/>
    <property type="evidence" value="ECO:0007669"/>
    <property type="project" value="TreeGrafter"/>
</dbReference>
<dbReference type="Gene3D" id="2.60.40.10">
    <property type="entry name" value="Immunoglobulins"/>
    <property type="match status" value="4"/>
</dbReference>
<evidence type="ECO:0000256" key="10">
    <source>
        <dbReference type="SAM" id="Phobius"/>
    </source>
</evidence>
<feature type="region of interest" description="Disordered" evidence="9">
    <location>
        <begin position="679"/>
        <end position="701"/>
    </location>
</feature>
<dbReference type="RefSeq" id="XP_032064065.1">
    <property type="nucleotide sequence ID" value="XM_032208174.1"/>
</dbReference>
<evidence type="ECO:0000256" key="4">
    <source>
        <dbReference type="ARBA" id="ARBA00022989"/>
    </source>
</evidence>
<gene>
    <name evidence="14 15 16 17" type="primary">LOC116502317</name>
</gene>
<keyword evidence="2 10" id="KW-0812">Transmembrane</keyword>
<evidence type="ECO:0000313" key="13">
    <source>
        <dbReference type="Proteomes" id="UP000504639"/>
    </source>
</evidence>
<feature type="compositionally biased region" description="Basic and acidic residues" evidence="9">
    <location>
        <begin position="860"/>
        <end position="875"/>
    </location>
</feature>
<dbReference type="InterPro" id="IPR013783">
    <property type="entry name" value="Ig-like_fold"/>
</dbReference>
<comment type="subcellular location">
    <subcellularLocation>
        <location evidence="1">Membrane</location>
        <topology evidence="1">Single-pass type I membrane protein</topology>
    </subcellularLocation>
</comment>
<evidence type="ECO:0000313" key="17">
    <source>
        <dbReference type="RefSeq" id="XP_032064065.1"/>
    </source>
</evidence>
<evidence type="ECO:0000313" key="14">
    <source>
        <dbReference type="RefSeq" id="XP_032064062.1"/>
    </source>
</evidence>
<dbReference type="SUPFAM" id="SSF49265">
    <property type="entry name" value="Fibronectin type III"/>
    <property type="match status" value="4"/>
</dbReference>
<evidence type="ECO:0000256" key="3">
    <source>
        <dbReference type="ARBA" id="ARBA00022729"/>
    </source>
</evidence>
<dbReference type="CDD" id="cd00063">
    <property type="entry name" value="FN3"/>
    <property type="match status" value="2"/>
</dbReference>
<evidence type="ECO:0000256" key="8">
    <source>
        <dbReference type="ARBA" id="ARBA00023180"/>
    </source>
</evidence>
<dbReference type="Proteomes" id="UP000504639">
    <property type="component" value="Chromosome 1"/>
</dbReference>
<feature type="signal peptide" evidence="11">
    <location>
        <begin position="1"/>
        <end position="18"/>
    </location>
</feature>